<evidence type="ECO:0000256" key="8">
    <source>
        <dbReference type="ARBA" id="ARBA00023054"/>
    </source>
</evidence>
<evidence type="ECO:0000256" key="1">
    <source>
        <dbReference type="ARBA" id="ARBA00004286"/>
    </source>
</evidence>
<accession>A0AA85J7Z6</accession>
<keyword evidence="8" id="KW-0175">Coiled coil</keyword>
<dbReference type="GO" id="GO:0009411">
    <property type="term" value="P:response to UV"/>
    <property type="evidence" value="ECO:0007669"/>
    <property type="project" value="InterPro"/>
</dbReference>
<comment type="similarity">
    <text evidence="2">Belongs to the UVSSA family.</text>
</comment>
<evidence type="ECO:0000256" key="10">
    <source>
        <dbReference type="SAM" id="MobiDB-lite"/>
    </source>
</evidence>
<dbReference type="InterPro" id="IPR049408">
    <property type="entry name" value="UVSSA_N_a-solenoid_rpt"/>
</dbReference>
<name>A0AA85J7Z6_TRIRE</name>
<dbReference type="PANTHER" id="PTHR28670">
    <property type="entry name" value="UV-STIMULATED SCAFFOLD PROTEIN A"/>
    <property type="match status" value="1"/>
</dbReference>
<evidence type="ECO:0000256" key="6">
    <source>
        <dbReference type="ARBA" id="ARBA00022771"/>
    </source>
</evidence>
<keyword evidence="4" id="KW-0479">Metal-binding</keyword>
<dbReference type="Pfam" id="PF09740">
    <property type="entry name" value="DUF2043"/>
    <property type="match status" value="1"/>
</dbReference>
<evidence type="ECO:0000313" key="12">
    <source>
        <dbReference type="Proteomes" id="UP000050795"/>
    </source>
</evidence>
<organism evidence="12 13">
    <name type="scientific">Trichobilharzia regenti</name>
    <name type="common">Nasal bird schistosome</name>
    <dbReference type="NCBI Taxonomy" id="157069"/>
    <lineage>
        <taxon>Eukaryota</taxon>
        <taxon>Metazoa</taxon>
        <taxon>Spiralia</taxon>
        <taxon>Lophotrochozoa</taxon>
        <taxon>Platyhelminthes</taxon>
        <taxon>Trematoda</taxon>
        <taxon>Digenea</taxon>
        <taxon>Strigeidida</taxon>
        <taxon>Schistosomatoidea</taxon>
        <taxon>Schistosomatidae</taxon>
        <taxon>Trichobilharzia</taxon>
    </lineage>
</organism>
<dbReference type="GO" id="GO:0000993">
    <property type="term" value="F:RNA polymerase II complex binding"/>
    <property type="evidence" value="ECO:0007669"/>
    <property type="project" value="TreeGrafter"/>
</dbReference>
<evidence type="ECO:0000313" key="13">
    <source>
        <dbReference type="WBParaSite" id="TREG1_134990.1"/>
    </source>
</evidence>
<dbReference type="InterPro" id="IPR018610">
    <property type="entry name" value="UVSSA"/>
</dbReference>
<evidence type="ECO:0000256" key="9">
    <source>
        <dbReference type="ARBA" id="ARBA00023204"/>
    </source>
</evidence>
<reference evidence="12" key="1">
    <citation type="submission" date="2022-06" db="EMBL/GenBank/DDBJ databases">
        <authorList>
            <person name="Berger JAMES D."/>
            <person name="Berger JAMES D."/>
        </authorList>
    </citation>
    <scope>NUCLEOTIDE SEQUENCE [LARGE SCALE GENOMIC DNA]</scope>
</reference>
<dbReference type="Pfam" id="PF20867">
    <property type="entry name" value="UVSSA_N"/>
    <property type="match status" value="2"/>
</dbReference>
<dbReference type="GO" id="GO:0005694">
    <property type="term" value="C:chromosome"/>
    <property type="evidence" value="ECO:0007669"/>
    <property type="project" value="UniProtKB-SubCell"/>
</dbReference>
<comment type="subcellular location">
    <subcellularLocation>
        <location evidence="1">Chromosome</location>
    </subcellularLocation>
</comment>
<protein>
    <recommendedName>
        <fullName evidence="11">UV-stimulated scaffold protein A C-terminal domain-containing protein</fullName>
    </recommendedName>
</protein>
<feature type="region of interest" description="Disordered" evidence="10">
    <location>
        <begin position="278"/>
        <end position="317"/>
    </location>
</feature>
<keyword evidence="12" id="KW-1185">Reference proteome</keyword>
<keyword evidence="7" id="KW-0862">Zinc</keyword>
<dbReference type="WBParaSite" id="TREG1_134990.1">
    <property type="protein sequence ID" value="TREG1_134990.1"/>
    <property type="gene ID" value="TREG1_134990"/>
</dbReference>
<feature type="compositionally biased region" description="Polar residues" evidence="10">
    <location>
        <begin position="297"/>
        <end position="307"/>
    </location>
</feature>
<dbReference type="GO" id="GO:0006283">
    <property type="term" value="P:transcription-coupled nucleotide-excision repair"/>
    <property type="evidence" value="ECO:0007669"/>
    <property type="project" value="TreeGrafter"/>
</dbReference>
<keyword evidence="3" id="KW-0158">Chromosome</keyword>
<keyword evidence="9" id="KW-0234">DNA repair</keyword>
<keyword evidence="5" id="KW-0227">DNA damage</keyword>
<sequence>MSNKSHRKEPINSSRLQILIDKVTTCGSNKPEDGLFGEIINLCCESTPIVSDLFRLATVQLMRKHAQIRLGVLRLLRMLSSPQEIVKKMAVSIDRASDFLPLSNHLRILILDNLQDIYSNVVQLDSDSPSLPPPKEAAEQLQIEALELLLDWEYELHHGYYDVSPWNHPLDTSSCLQWIPSQRGRGQLNAFLNYLSLDHRSIHHMTSCEYLSTRERIEKIKKKRDQKVRLFNREKVKSQHLLTKCLKEIEDDKELIEENLTALSNLLDILVPNPSIMSSSHSSIDKTNHQKSETETTESNQLMTDSDNQSHEATTEKANPMDNLRLHGCLLGSSSGYGLGSTLNIEIHIPYNFQTDSTHISSGPKVHVKRSKEIRDVEDSAKRYAHLAREKYKPKLINWLQSLESGIQLISLPKNLLKKRNEKIEQIKHWINRLETLTSLFYDRIEFINEAGDEEDVDGCQENYDKKLTVGRGGDNLRWSNDAVGSTDDEDSDFEDVDQGVEPAVSVDSSSCQEFDSINSRKQKVLTPNEIDNSKLTSTTEQLVDNHHRHQQHRQTTHSNDEYISSDNNIIIDDDYTTTAVIPRRTIECEHRFWKPIVSDDNDNQHKEYLESAISWNSTVVIPQCDASLPCNDSLKVDISSRSSGSSPVEDKKPDIVANHLICWAPLLSGSLCQRRDRNGRCPAHGKIVQRDRLTGRPINIEDRKLLQEEMASIRMARQKELDEKKKKDSRKHYPGLINLSKKVRTSQERLKARVMKKFRKH</sequence>
<evidence type="ECO:0000259" key="11">
    <source>
        <dbReference type="Pfam" id="PF09740"/>
    </source>
</evidence>
<reference evidence="13 14" key="2">
    <citation type="submission" date="2023-11" db="UniProtKB">
        <authorList>
            <consortium name="WormBaseParasite"/>
        </authorList>
    </citation>
    <scope>IDENTIFICATION</scope>
</reference>
<feature type="domain" description="UV-stimulated scaffold protein A C-terminal" evidence="11">
    <location>
        <begin position="662"/>
        <end position="700"/>
    </location>
</feature>
<dbReference type="PANTHER" id="PTHR28670:SF1">
    <property type="entry name" value="UV-STIMULATED SCAFFOLD PROTEIN A"/>
    <property type="match status" value="1"/>
</dbReference>
<evidence type="ECO:0000256" key="3">
    <source>
        <dbReference type="ARBA" id="ARBA00022454"/>
    </source>
</evidence>
<evidence type="ECO:0000256" key="2">
    <source>
        <dbReference type="ARBA" id="ARBA00009240"/>
    </source>
</evidence>
<dbReference type="WBParaSite" id="TREG1_134990.2">
    <property type="protein sequence ID" value="TREG1_134990.2"/>
    <property type="gene ID" value="TREG1_134990"/>
</dbReference>
<evidence type="ECO:0000256" key="4">
    <source>
        <dbReference type="ARBA" id="ARBA00022723"/>
    </source>
</evidence>
<dbReference type="GO" id="GO:0008270">
    <property type="term" value="F:zinc ion binding"/>
    <property type="evidence" value="ECO:0007669"/>
    <property type="project" value="UniProtKB-KW"/>
</dbReference>
<evidence type="ECO:0000256" key="7">
    <source>
        <dbReference type="ARBA" id="ARBA00022833"/>
    </source>
</evidence>
<keyword evidence="6" id="KW-0863">Zinc-finger</keyword>
<dbReference type="InterPro" id="IPR049431">
    <property type="entry name" value="UVSSA_C"/>
</dbReference>
<evidence type="ECO:0000256" key="5">
    <source>
        <dbReference type="ARBA" id="ARBA00022763"/>
    </source>
</evidence>
<proteinExistence type="inferred from homology"/>
<dbReference type="Proteomes" id="UP000050795">
    <property type="component" value="Unassembled WGS sequence"/>
</dbReference>
<feature type="compositionally biased region" description="Basic and acidic residues" evidence="10">
    <location>
        <begin position="283"/>
        <end position="294"/>
    </location>
</feature>
<dbReference type="AlphaFoldDB" id="A0AA85J7Z6"/>
<evidence type="ECO:0000313" key="14">
    <source>
        <dbReference type="WBParaSite" id="TREG1_134990.2"/>
    </source>
</evidence>